<reference evidence="1 2" key="1">
    <citation type="submission" date="2016-10" db="EMBL/GenBank/DDBJ databases">
        <authorList>
            <person name="Varghese N."/>
            <person name="Submissions S."/>
        </authorList>
    </citation>
    <scope>NUCLEOTIDE SEQUENCE [LARGE SCALE GENOMIC DNA]</scope>
    <source>
        <strain evidence="1 2">PDC82</strain>
    </source>
</reference>
<dbReference type="Proteomes" id="UP000198917">
    <property type="component" value="Unassembled WGS sequence"/>
</dbReference>
<comment type="caution">
    <text evidence="1">The sequence shown here is derived from an EMBL/GenBank/DDBJ whole genome shotgun (WGS) entry which is preliminary data.</text>
</comment>
<accession>A0A7Z7FNY7</accession>
<dbReference type="EMBL" id="FNEW01000001">
    <property type="protein sequence ID" value="SDJ18358.1"/>
    <property type="molecule type" value="Genomic_DNA"/>
</dbReference>
<gene>
    <name evidence="1" type="ORF">SAMN05428983_0531</name>
</gene>
<evidence type="ECO:0000313" key="2">
    <source>
        <dbReference type="Proteomes" id="UP000198917"/>
    </source>
</evidence>
<evidence type="ECO:0000313" key="1">
    <source>
        <dbReference type="EMBL" id="SDJ18358.1"/>
    </source>
</evidence>
<proteinExistence type="predicted"/>
<dbReference type="AlphaFoldDB" id="A0A7Z7FNY7"/>
<sequence length="168" mass="18681">MPRDNKSNRFQLLVTDAEQDAIEQWSAEAGITSKSEAIRQLINIGLNASAQKDQIEEQSHRLLNLRRRTAREIAGYKARIDALPEPDRPAMQARALKVFAELLADFSAASSDLTVRAVRAIAQVTALRRVAELQDTLIALEEADADNLEEIRARLAGIKALSDREPPR</sequence>
<organism evidence="1 2">
    <name type="scientific">Agrobacterium fabrum</name>
    <dbReference type="NCBI Taxonomy" id="1176649"/>
    <lineage>
        <taxon>Bacteria</taxon>
        <taxon>Pseudomonadati</taxon>
        <taxon>Pseudomonadota</taxon>
        <taxon>Alphaproteobacteria</taxon>
        <taxon>Hyphomicrobiales</taxon>
        <taxon>Rhizobiaceae</taxon>
        <taxon>Rhizobium/Agrobacterium group</taxon>
        <taxon>Agrobacterium</taxon>
        <taxon>Agrobacterium tumefaciens complex</taxon>
    </lineage>
</organism>
<protein>
    <submittedName>
        <fullName evidence="1">Uncharacterized protein</fullName>
    </submittedName>
</protein>
<dbReference type="RefSeq" id="WP_092731534.1">
    <property type="nucleotide sequence ID" value="NZ_FNEW01000001.1"/>
</dbReference>
<name>A0A7Z7FNY7_9HYPH</name>